<dbReference type="Proteomes" id="UP001597053">
    <property type="component" value="Unassembled WGS sequence"/>
</dbReference>
<organism evidence="4 5">
    <name type="scientific">Micromonospora azadirachtae</name>
    <dbReference type="NCBI Taxonomy" id="1970735"/>
    <lineage>
        <taxon>Bacteria</taxon>
        <taxon>Bacillati</taxon>
        <taxon>Actinomycetota</taxon>
        <taxon>Actinomycetes</taxon>
        <taxon>Micromonosporales</taxon>
        <taxon>Micromonosporaceae</taxon>
        <taxon>Micromonospora</taxon>
    </lineage>
</organism>
<keyword evidence="2" id="KW-0732">Signal</keyword>
<proteinExistence type="predicted"/>
<keyword evidence="5" id="KW-1185">Reference proteome</keyword>
<dbReference type="InterPro" id="IPR058502">
    <property type="entry name" value="PLL-like_beta-prop"/>
</dbReference>
<feature type="chain" id="PRO_5047462150" description="PLL-like beta propeller domain-containing protein" evidence="2">
    <location>
        <begin position="17"/>
        <end position="317"/>
    </location>
</feature>
<evidence type="ECO:0000313" key="4">
    <source>
        <dbReference type="EMBL" id="MFD0782568.1"/>
    </source>
</evidence>
<accession>A0ABW2ZV85</accession>
<keyword evidence="1" id="KW-0472">Membrane</keyword>
<evidence type="ECO:0000256" key="1">
    <source>
        <dbReference type="SAM" id="Phobius"/>
    </source>
</evidence>
<dbReference type="Pfam" id="PF26607">
    <property type="entry name" value="DUF8189"/>
    <property type="match status" value="1"/>
</dbReference>
<feature type="domain" description="PLL-like beta propeller" evidence="3">
    <location>
        <begin position="121"/>
        <end position="279"/>
    </location>
</feature>
<dbReference type="SUPFAM" id="SSF89372">
    <property type="entry name" value="Fucose-specific lectin"/>
    <property type="match status" value="1"/>
</dbReference>
<feature type="transmembrane region" description="Helical" evidence="1">
    <location>
        <begin position="283"/>
        <end position="301"/>
    </location>
</feature>
<keyword evidence="1" id="KW-0812">Transmembrane</keyword>
<protein>
    <recommendedName>
        <fullName evidence="3">PLL-like beta propeller domain-containing protein</fullName>
    </recommendedName>
</protein>
<sequence length="317" mass="34467">MAATSVVLGTSSPAFAATNPPGEEVNYHPEVFNGGFPVQSAGTIAEARTLSRGVLLRAWRANDDSNNLWFSYGDNLNAFRLDNARSANSPTVVPFGYNQWAIFHRGLDNHIYYGFMDESLHWSGWREVFGQTTSLTPAVTQLGAEHPFELYMTYRGSSSSSMWGTYFNGVWHDSVNLGGATNHSPAVAWNPRSNNGNGALWAAHTGTDGHVYINTQNYGGNWLAWFSVGGNLISGPAIATSNTGNMQMAGRAPDNHVWYQELNSGGGHASGWAQDFDSLTVGWAPFLIAVGGIIYTIATASNDHRGWYKRSFNGGNW</sequence>
<keyword evidence="1" id="KW-1133">Transmembrane helix</keyword>
<evidence type="ECO:0000256" key="2">
    <source>
        <dbReference type="SAM" id="SignalP"/>
    </source>
</evidence>
<comment type="caution">
    <text evidence="4">The sequence shown here is derived from an EMBL/GenBank/DDBJ whole genome shotgun (WGS) entry which is preliminary data.</text>
</comment>
<dbReference type="EMBL" id="JBHTHM010000017">
    <property type="protein sequence ID" value="MFD0782568.1"/>
    <property type="molecule type" value="Genomic_DNA"/>
</dbReference>
<gene>
    <name evidence="4" type="ORF">ACFQZ8_01320</name>
</gene>
<name>A0ABW2ZV85_9ACTN</name>
<reference evidence="5" key="1">
    <citation type="journal article" date="2019" name="Int. J. Syst. Evol. Microbiol.">
        <title>The Global Catalogue of Microorganisms (GCM) 10K type strain sequencing project: providing services to taxonomists for standard genome sequencing and annotation.</title>
        <authorList>
            <consortium name="The Broad Institute Genomics Platform"/>
            <consortium name="The Broad Institute Genome Sequencing Center for Infectious Disease"/>
            <person name="Wu L."/>
            <person name="Ma J."/>
        </authorList>
    </citation>
    <scope>NUCLEOTIDE SEQUENCE [LARGE SCALE GENOMIC DNA]</scope>
    <source>
        <strain evidence="5">JCM 32148</strain>
    </source>
</reference>
<feature type="signal peptide" evidence="2">
    <location>
        <begin position="1"/>
        <end position="16"/>
    </location>
</feature>
<evidence type="ECO:0000313" key="5">
    <source>
        <dbReference type="Proteomes" id="UP001597053"/>
    </source>
</evidence>
<evidence type="ECO:0000259" key="3">
    <source>
        <dbReference type="Pfam" id="PF26607"/>
    </source>
</evidence>